<dbReference type="InterPro" id="IPR023591">
    <property type="entry name" value="Ribosomal_uS2_flav_dom_sf"/>
</dbReference>
<dbReference type="InterPro" id="IPR005706">
    <property type="entry name" value="Ribosomal_uS2_bac/mit/plastid"/>
</dbReference>
<keyword evidence="2" id="KW-0689">Ribosomal protein</keyword>
<accession>A0A382NUY5</accession>
<feature type="region of interest" description="Disordered" evidence="4">
    <location>
        <begin position="224"/>
        <end position="266"/>
    </location>
</feature>
<dbReference type="AlphaFoldDB" id="A0A382NUY5"/>
<feature type="non-terminal residue" evidence="5">
    <location>
        <position position="1"/>
    </location>
</feature>
<dbReference type="Pfam" id="PF00318">
    <property type="entry name" value="Ribosomal_S2"/>
    <property type="match status" value="1"/>
</dbReference>
<dbReference type="HAMAP" id="MF_00291_B">
    <property type="entry name" value="Ribosomal_uS2_B"/>
    <property type="match status" value="1"/>
</dbReference>
<reference evidence="5" key="1">
    <citation type="submission" date="2018-05" db="EMBL/GenBank/DDBJ databases">
        <authorList>
            <person name="Lanie J.A."/>
            <person name="Ng W.-L."/>
            <person name="Kazmierczak K.M."/>
            <person name="Andrzejewski T.M."/>
            <person name="Davidsen T.M."/>
            <person name="Wayne K.J."/>
            <person name="Tettelin H."/>
            <person name="Glass J.I."/>
            <person name="Rusch D."/>
            <person name="Podicherti R."/>
            <person name="Tsui H.-C.T."/>
            <person name="Winkler M.E."/>
        </authorList>
    </citation>
    <scope>NUCLEOTIDE SEQUENCE</scope>
</reference>
<proteinExistence type="inferred from homology"/>
<evidence type="ECO:0000256" key="2">
    <source>
        <dbReference type="ARBA" id="ARBA00022980"/>
    </source>
</evidence>
<comment type="similarity">
    <text evidence="1">Belongs to the universal ribosomal protein uS2 family.</text>
</comment>
<keyword evidence="3" id="KW-0687">Ribonucleoprotein</keyword>
<dbReference type="GO" id="GO:0006412">
    <property type="term" value="P:translation"/>
    <property type="evidence" value="ECO:0007669"/>
    <property type="project" value="InterPro"/>
</dbReference>
<dbReference type="NCBIfam" id="TIGR01011">
    <property type="entry name" value="rpsB_bact"/>
    <property type="match status" value="1"/>
</dbReference>
<dbReference type="InterPro" id="IPR018130">
    <property type="entry name" value="Ribosomal_uS2_CS"/>
</dbReference>
<dbReference type="PANTHER" id="PTHR12534:SF0">
    <property type="entry name" value="SMALL RIBOSOMAL SUBUNIT PROTEIN US2M"/>
    <property type="match status" value="1"/>
</dbReference>
<dbReference type="Gene3D" id="1.10.287.610">
    <property type="entry name" value="Helix hairpin bin"/>
    <property type="match status" value="1"/>
</dbReference>
<dbReference type="GO" id="GO:0003735">
    <property type="term" value="F:structural constituent of ribosome"/>
    <property type="evidence" value="ECO:0007669"/>
    <property type="project" value="InterPro"/>
</dbReference>
<evidence type="ECO:0000256" key="4">
    <source>
        <dbReference type="SAM" id="MobiDB-lite"/>
    </source>
</evidence>
<dbReference type="PRINTS" id="PR00395">
    <property type="entry name" value="RIBOSOMALS2"/>
</dbReference>
<evidence type="ECO:0000256" key="1">
    <source>
        <dbReference type="ARBA" id="ARBA00006242"/>
    </source>
</evidence>
<dbReference type="PROSITE" id="PS00962">
    <property type="entry name" value="RIBOSOMAL_S2_1"/>
    <property type="match status" value="1"/>
</dbReference>
<sequence>VSNVLAQELIEAGVHFGHRSSRWNPKMRPYIFGRKNLIHIIDVRETIRGLLRGKKYLKQVAATGSLVLFVGTKRQGQEAIAREANRCGMPYVSERWLGGTLTNFRTIRNRLARLEELEELLPSDAFHNYSKKMQSSLRREHRKMLRNLGGIRTLSRLPECLVIFDPKKEKNAINEARKMGITTVALIDTDCDPDVVDLPIPGNDDSIRSIELVASRLADAILEGKADVAEKKQSKDEGASSEAKPAKPAPKARGNVSPPSPNPAKT</sequence>
<dbReference type="GO" id="GO:0022627">
    <property type="term" value="C:cytosolic small ribosomal subunit"/>
    <property type="evidence" value="ECO:0007669"/>
    <property type="project" value="TreeGrafter"/>
</dbReference>
<organism evidence="5">
    <name type="scientific">marine metagenome</name>
    <dbReference type="NCBI Taxonomy" id="408172"/>
    <lineage>
        <taxon>unclassified sequences</taxon>
        <taxon>metagenomes</taxon>
        <taxon>ecological metagenomes</taxon>
    </lineage>
</organism>
<feature type="compositionally biased region" description="Basic and acidic residues" evidence="4">
    <location>
        <begin position="224"/>
        <end position="238"/>
    </location>
</feature>
<dbReference type="PANTHER" id="PTHR12534">
    <property type="entry name" value="30S RIBOSOMAL PROTEIN S2 PROKARYOTIC AND ORGANELLAR"/>
    <property type="match status" value="1"/>
</dbReference>
<dbReference type="Gene3D" id="3.40.50.10490">
    <property type="entry name" value="Glucose-6-phosphate isomerase like protein, domain 1"/>
    <property type="match status" value="1"/>
</dbReference>
<gene>
    <name evidence="5" type="ORF">METZ01_LOCUS317813</name>
</gene>
<protein>
    <recommendedName>
        <fullName evidence="6">30S ribosomal protein S2</fullName>
    </recommendedName>
</protein>
<evidence type="ECO:0000256" key="3">
    <source>
        <dbReference type="ARBA" id="ARBA00023274"/>
    </source>
</evidence>
<dbReference type="SUPFAM" id="SSF52313">
    <property type="entry name" value="Ribosomal protein S2"/>
    <property type="match status" value="1"/>
</dbReference>
<dbReference type="InterPro" id="IPR001865">
    <property type="entry name" value="Ribosomal_uS2"/>
</dbReference>
<name>A0A382NUY5_9ZZZZ</name>
<evidence type="ECO:0008006" key="6">
    <source>
        <dbReference type="Google" id="ProtNLM"/>
    </source>
</evidence>
<evidence type="ECO:0000313" key="5">
    <source>
        <dbReference type="EMBL" id="SVC64959.1"/>
    </source>
</evidence>
<dbReference type="EMBL" id="UINC01102948">
    <property type="protein sequence ID" value="SVC64959.1"/>
    <property type="molecule type" value="Genomic_DNA"/>
</dbReference>
<dbReference type="CDD" id="cd01425">
    <property type="entry name" value="RPS2"/>
    <property type="match status" value="1"/>
</dbReference>